<dbReference type="Pfam" id="PF13439">
    <property type="entry name" value="Glyco_transf_4"/>
    <property type="match status" value="1"/>
</dbReference>
<gene>
    <name evidence="3" type="ORF">ACFQ2I_18740</name>
</gene>
<protein>
    <submittedName>
        <fullName evidence="3">Glycosyltransferase family 4 protein</fullName>
    </submittedName>
</protein>
<name>A0ABW3HV08_9BACL</name>
<dbReference type="SUPFAM" id="SSF53756">
    <property type="entry name" value="UDP-Glycosyltransferase/glycogen phosphorylase"/>
    <property type="match status" value="1"/>
</dbReference>
<dbReference type="PANTHER" id="PTHR45947:SF3">
    <property type="entry name" value="SULFOQUINOVOSYL TRANSFERASE SQD2"/>
    <property type="match status" value="1"/>
</dbReference>
<dbReference type="PANTHER" id="PTHR45947">
    <property type="entry name" value="SULFOQUINOVOSYL TRANSFERASE SQD2"/>
    <property type="match status" value="1"/>
</dbReference>
<feature type="domain" description="Glycosyltransferase subfamily 4-like N-terminal" evidence="2">
    <location>
        <begin position="27"/>
        <end position="169"/>
    </location>
</feature>
<feature type="domain" description="Glycosyl transferase family 1" evidence="1">
    <location>
        <begin position="196"/>
        <end position="353"/>
    </location>
</feature>
<evidence type="ECO:0000259" key="1">
    <source>
        <dbReference type="Pfam" id="PF00534"/>
    </source>
</evidence>
<reference evidence="4" key="1">
    <citation type="journal article" date="2019" name="Int. J. Syst. Evol. Microbiol.">
        <title>The Global Catalogue of Microorganisms (GCM) 10K type strain sequencing project: providing services to taxonomists for standard genome sequencing and annotation.</title>
        <authorList>
            <consortium name="The Broad Institute Genomics Platform"/>
            <consortium name="The Broad Institute Genome Sequencing Center for Infectious Disease"/>
            <person name="Wu L."/>
            <person name="Ma J."/>
        </authorList>
    </citation>
    <scope>NUCLEOTIDE SEQUENCE [LARGE SCALE GENOMIC DNA]</scope>
    <source>
        <strain evidence="4">CCUG 59129</strain>
    </source>
</reference>
<dbReference type="Gene3D" id="3.40.50.2000">
    <property type="entry name" value="Glycogen Phosphorylase B"/>
    <property type="match status" value="2"/>
</dbReference>
<evidence type="ECO:0000313" key="3">
    <source>
        <dbReference type="EMBL" id="MFD0961393.1"/>
    </source>
</evidence>
<comment type="caution">
    <text evidence="3">The sequence shown here is derived from an EMBL/GenBank/DDBJ whole genome shotgun (WGS) entry which is preliminary data.</text>
</comment>
<sequence>MENKNKVLFCATVDYHFKLFHLPTMEWFSKRGWEVHVAAHGELELPFVHQKRDFPIQRSPFQLNNIRAYRMLKAWIDSENYQLIHCHTPMGGVLARLAARHARMRGTKVVYTAHGFHFFKGAPLPNWLIYYPIEKQLAKLTDCLITINSEDYRLAVDRGFRAGQIAHVHGVGVHTGRFSPINDEEKRRRRARFHYRPEHFLLVYAAEFNRNKNHELLLHSLARLKEKAPMTRLLLAGRGPLLSRCRLLAQELGVSHMVSFLGYRDDLDQLLPMCDAAVSSSLREGLPVNIMEAMACGLPIVATRNRGHEELVEEGGNGFLVSPTDASAMAQRLGMLHAFPSIRLEMGENSKQRVESYSSHCVQEELRLKYDEIIEASGEEVKGLQWEA</sequence>
<dbReference type="CDD" id="cd03808">
    <property type="entry name" value="GT4_CapM-like"/>
    <property type="match status" value="1"/>
</dbReference>
<evidence type="ECO:0000259" key="2">
    <source>
        <dbReference type="Pfam" id="PF13439"/>
    </source>
</evidence>
<dbReference type="Proteomes" id="UP001596989">
    <property type="component" value="Unassembled WGS sequence"/>
</dbReference>
<accession>A0ABW3HV08</accession>
<dbReference type="EMBL" id="JBHTJZ010000035">
    <property type="protein sequence ID" value="MFD0961393.1"/>
    <property type="molecule type" value="Genomic_DNA"/>
</dbReference>
<dbReference type="InterPro" id="IPR050194">
    <property type="entry name" value="Glycosyltransferase_grp1"/>
</dbReference>
<proteinExistence type="predicted"/>
<keyword evidence="4" id="KW-1185">Reference proteome</keyword>
<dbReference type="RefSeq" id="WP_377566920.1">
    <property type="nucleotide sequence ID" value="NZ_JBHTJZ010000035.1"/>
</dbReference>
<dbReference type="InterPro" id="IPR001296">
    <property type="entry name" value="Glyco_trans_1"/>
</dbReference>
<evidence type="ECO:0000313" key="4">
    <source>
        <dbReference type="Proteomes" id="UP001596989"/>
    </source>
</evidence>
<dbReference type="Pfam" id="PF00534">
    <property type="entry name" value="Glycos_transf_1"/>
    <property type="match status" value="1"/>
</dbReference>
<organism evidence="3 4">
    <name type="scientific">Paenibacillus chungangensis</name>
    <dbReference type="NCBI Taxonomy" id="696535"/>
    <lineage>
        <taxon>Bacteria</taxon>
        <taxon>Bacillati</taxon>
        <taxon>Bacillota</taxon>
        <taxon>Bacilli</taxon>
        <taxon>Bacillales</taxon>
        <taxon>Paenibacillaceae</taxon>
        <taxon>Paenibacillus</taxon>
    </lineage>
</organism>
<dbReference type="InterPro" id="IPR028098">
    <property type="entry name" value="Glyco_trans_4-like_N"/>
</dbReference>